<comment type="caution">
    <text evidence="7">The sequence shown here is derived from an EMBL/GenBank/DDBJ whole genome shotgun (WGS) entry which is preliminary data.</text>
</comment>
<comment type="similarity">
    <text evidence="1 6">Belongs to the FMO family.</text>
</comment>
<reference evidence="7 8" key="1">
    <citation type="journal article" date="2019" name="Genome Biol. Evol.">
        <title>Insights into the evolution of the New World diploid cottons (Gossypium, subgenus Houzingenia) based on genome sequencing.</title>
        <authorList>
            <person name="Grover C.E."/>
            <person name="Arick M.A. 2nd"/>
            <person name="Thrash A."/>
            <person name="Conover J.L."/>
            <person name="Sanders W.S."/>
            <person name="Peterson D.G."/>
            <person name="Frelichowski J.E."/>
            <person name="Scheffler J.A."/>
            <person name="Scheffler B.E."/>
            <person name="Wendel J.F."/>
        </authorList>
    </citation>
    <scope>NUCLEOTIDE SEQUENCE [LARGE SCALE GENOMIC DNA]</scope>
    <source>
        <strain evidence="7">1</strain>
        <tissue evidence="7">Leaf</tissue>
    </source>
</reference>
<evidence type="ECO:0000313" key="7">
    <source>
        <dbReference type="EMBL" id="MBA0860008.1"/>
    </source>
</evidence>
<dbReference type="SUPFAM" id="SSF51905">
    <property type="entry name" value="FAD/NAD(P)-binding domain"/>
    <property type="match status" value="2"/>
</dbReference>
<sequence>MLLFPWINKHFNSGAGLKESKSRYSNGETQLLNRSGKPSIVIVLKMRQSYKVAVVGGGFAGLVTARELKREGLLVTVFEKANHVGGIWLYNSRVETDLLGLDPNREIVHSSLYRSLRVNLPRQIMGFMDYPFMKKEGGDPRTFPDHEEVLKFLEDFVRDFRLMELIRFGHEVVRVELTDEARHKWVVESRTRETESRWESKEELFEAVVICNGKHTEPKIAEFPGRDAWPGLQMHSHNYRTPEQFENKIVVLIGNGSSAKDILKEISPLASQVHQAIRGPDSQLKRLENHDNAWQHSMTVTYQQIECARKDGKVVFQDGSIVDADVIIHCTGYKFHFPFLRSNGTVTVDDNRVGPLYKHVFPPSLAPWLSFVALPYKAVPSLVMESQAKWVAKVLSGKVKLPTQAEMADSVEELYRLMEKSGRPKHLTHTLQQDKFEYENWLATQLDIRPPERWKEIMFFSMEKIKSYYGDEYRDAWDVDKWIQEVDCSN</sequence>
<dbReference type="PRINTS" id="PR00370">
    <property type="entry name" value="FMOXYGENASE"/>
</dbReference>
<accession>A0A7J9LN00</accession>
<evidence type="ECO:0000256" key="2">
    <source>
        <dbReference type="ARBA" id="ARBA00022630"/>
    </source>
</evidence>
<keyword evidence="6" id="KW-0503">Monooxygenase</keyword>
<evidence type="ECO:0000313" key="8">
    <source>
        <dbReference type="Proteomes" id="UP000593576"/>
    </source>
</evidence>
<dbReference type="PIRSF" id="PIRSF000332">
    <property type="entry name" value="FMO"/>
    <property type="match status" value="1"/>
</dbReference>
<organism evidence="7 8">
    <name type="scientific">Gossypium schwendimanii</name>
    <name type="common">Cotton</name>
    <dbReference type="NCBI Taxonomy" id="34291"/>
    <lineage>
        <taxon>Eukaryota</taxon>
        <taxon>Viridiplantae</taxon>
        <taxon>Streptophyta</taxon>
        <taxon>Embryophyta</taxon>
        <taxon>Tracheophyta</taxon>
        <taxon>Spermatophyta</taxon>
        <taxon>Magnoliopsida</taxon>
        <taxon>eudicotyledons</taxon>
        <taxon>Gunneridae</taxon>
        <taxon>Pentapetalae</taxon>
        <taxon>rosids</taxon>
        <taxon>malvids</taxon>
        <taxon>Malvales</taxon>
        <taxon>Malvaceae</taxon>
        <taxon>Malvoideae</taxon>
        <taxon>Gossypium</taxon>
    </lineage>
</organism>
<comment type="cofactor">
    <cofactor evidence="6">
        <name>FAD</name>
        <dbReference type="ChEBI" id="CHEBI:57692"/>
    </cofactor>
</comment>
<dbReference type="OrthoDB" id="66881at2759"/>
<evidence type="ECO:0000256" key="1">
    <source>
        <dbReference type="ARBA" id="ARBA00009183"/>
    </source>
</evidence>
<keyword evidence="8" id="KW-1185">Reference proteome</keyword>
<proteinExistence type="inferred from homology"/>
<dbReference type="EC" id="1.-.-.-" evidence="6"/>
<dbReference type="Pfam" id="PF00743">
    <property type="entry name" value="FMO-like"/>
    <property type="match status" value="2"/>
</dbReference>
<protein>
    <recommendedName>
        <fullName evidence="6">Flavin-containing monooxygenase</fullName>
        <ecNumber evidence="6">1.-.-.-</ecNumber>
    </recommendedName>
</protein>
<evidence type="ECO:0000256" key="4">
    <source>
        <dbReference type="ARBA" id="ARBA00022857"/>
    </source>
</evidence>
<dbReference type="GO" id="GO:0050661">
    <property type="term" value="F:NADP binding"/>
    <property type="evidence" value="ECO:0007669"/>
    <property type="project" value="InterPro"/>
</dbReference>
<dbReference type="Gene3D" id="3.50.50.60">
    <property type="entry name" value="FAD/NAD(P)-binding domain"/>
    <property type="match status" value="2"/>
</dbReference>
<name>A0A7J9LN00_GOSSC</name>
<dbReference type="GO" id="GO:0050660">
    <property type="term" value="F:flavin adenine dinucleotide binding"/>
    <property type="evidence" value="ECO:0007669"/>
    <property type="project" value="InterPro"/>
</dbReference>
<dbReference type="GO" id="GO:0004499">
    <property type="term" value="F:N,N-dimethylaniline monooxygenase activity"/>
    <property type="evidence" value="ECO:0007669"/>
    <property type="project" value="InterPro"/>
</dbReference>
<keyword evidence="2 6" id="KW-0285">Flavoprotein</keyword>
<gene>
    <name evidence="7" type="ORF">Goshw_013075</name>
</gene>
<dbReference type="InterPro" id="IPR050346">
    <property type="entry name" value="FMO-like"/>
</dbReference>
<keyword evidence="5 6" id="KW-0560">Oxidoreductase</keyword>
<dbReference type="AlphaFoldDB" id="A0A7J9LN00"/>
<dbReference type="InterPro" id="IPR020946">
    <property type="entry name" value="Flavin_mOase-like"/>
</dbReference>
<dbReference type="InterPro" id="IPR000960">
    <property type="entry name" value="Flavin_mOase"/>
</dbReference>
<evidence type="ECO:0000256" key="5">
    <source>
        <dbReference type="ARBA" id="ARBA00023002"/>
    </source>
</evidence>
<dbReference type="InterPro" id="IPR036188">
    <property type="entry name" value="FAD/NAD-bd_sf"/>
</dbReference>
<evidence type="ECO:0000256" key="3">
    <source>
        <dbReference type="ARBA" id="ARBA00022827"/>
    </source>
</evidence>
<evidence type="ECO:0000256" key="6">
    <source>
        <dbReference type="RuleBase" id="RU361177"/>
    </source>
</evidence>
<keyword evidence="4" id="KW-0521">NADP</keyword>
<dbReference type="PANTHER" id="PTHR23023">
    <property type="entry name" value="DIMETHYLANILINE MONOOXYGENASE"/>
    <property type="match status" value="1"/>
</dbReference>
<dbReference type="Proteomes" id="UP000593576">
    <property type="component" value="Unassembled WGS sequence"/>
</dbReference>
<keyword evidence="3 6" id="KW-0274">FAD</keyword>
<dbReference type="EMBL" id="JABFAF010000007">
    <property type="protein sequence ID" value="MBA0860008.1"/>
    <property type="molecule type" value="Genomic_DNA"/>
</dbReference>